<feature type="compositionally biased region" description="Basic and acidic residues" evidence="5">
    <location>
        <begin position="338"/>
        <end position="358"/>
    </location>
</feature>
<dbReference type="GO" id="GO:0000398">
    <property type="term" value="P:mRNA splicing, via spliceosome"/>
    <property type="evidence" value="ECO:0007669"/>
    <property type="project" value="InterPro"/>
</dbReference>
<gene>
    <name evidence="7" type="ORF">DGYR_LOCUS3524</name>
</gene>
<evidence type="ECO:0000256" key="5">
    <source>
        <dbReference type="SAM" id="MobiDB-lite"/>
    </source>
</evidence>
<evidence type="ECO:0000259" key="6">
    <source>
        <dbReference type="PROSITE" id="PS50174"/>
    </source>
</evidence>
<feature type="domain" description="G-patch" evidence="6">
    <location>
        <begin position="168"/>
        <end position="213"/>
    </location>
</feature>
<dbReference type="InterPro" id="IPR045166">
    <property type="entry name" value="Spp2-like"/>
</dbReference>
<dbReference type="Pfam" id="PF25088">
    <property type="entry name" value="GPKOW_C"/>
    <property type="match status" value="1"/>
</dbReference>
<dbReference type="EMBL" id="CAJFCJ010000005">
    <property type="protein sequence ID" value="CAD5114699.1"/>
    <property type="molecule type" value="Genomic_DNA"/>
</dbReference>
<feature type="region of interest" description="Disordered" evidence="5">
    <location>
        <begin position="73"/>
        <end position="108"/>
    </location>
</feature>
<feature type="compositionally biased region" description="Basic and acidic residues" evidence="5">
    <location>
        <begin position="74"/>
        <end position="108"/>
    </location>
</feature>
<evidence type="ECO:0000313" key="7">
    <source>
        <dbReference type="EMBL" id="CAD5114699.1"/>
    </source>
</evidence>
<sequence>MTTEKSGISFSFSQKRKTNNIVQSAIHEEDTEPVEEEDFITRFEGNQAKSVKPKKKEEPLVIKLITNNRWRFPKKPEDLDCTNEKDNDNNQSEVKEKPSEETKEKSLTDRAIEELLKQNSKDEDIAKSSIYSIALNKVPEGFESAEGPLNVSLRPDEPEEADYNKIPIEGFGMAMIRGMGWNENVGIGNKPKVVKPVEVNLRPKGMGLGADKSQVTQNKKNKRIKDAEETEEDLKLVKGAYCILTSGKFEDYYGIIEALDENNGRAIVKLALRPESVSVSQYHVDAVSSKEYEKYSKYLNKRQVDKYKEKEKSTKSDRSRERSRSPISKMLHPSSRSSGEKRDKHQSKSKESSKHYYEERSKRKPWLRKYLRVRIVDKNFKKGKYFREKVEVLDMLSKESCICRTEDGLVLENVNQTQLETIMPKSNDAYVMIVIGSNQGSLGQILSKDKRSYKATIQLISDRSQVLEMDFDDICEYVGDIEEEFDY</sequence>
<keyword evidence="3" id="KW-0677">Repeat</keyword>
<accession>A0A7I8VJF6</accession>
<feature type="region of interest" description="Disordered" evidence="5">
    <location>
        <begin position="205"/>
        <end position="226"/>
    </location>
</feature>
<keyword evidence="8" id="KW-1185">Reference proteome</keyword>
<dbReference type="PANTHER" id="PTHR15818:SF2">
    <property type="entry name" value="G-PATCH DOMAIN AND KOW MOTIFS-CONTAINING PROTEIN"/>
    <property type="match status" value="1"/>
</dbReference>
<dbReference type="PROSITE" id="PS50174">
    <property type="entry name" value="G_PATCH"/>
    <property type="match status" value="1"/>
</dbReference>
<dbReference type="Pfam" id="PF12656">
    <property type="entry name" value="G-patch_2"/>
    <property type="match status" value="1"/>
</dbReference>
<dbReference type="SMART" id="SM00443">
    <property type="entry name" value="G_patch"/>
    <property type="match status" value="1"/>
</dbReference>
<feature type="compositionally biased region" description="Basic and acidic residues" evidence="5">
    <location>
        <begin position="303"/>
        <end position="324"/>
    </location>
</feature>
<evidence type="ECO:0000256" key="4">
    <source>
        <dbReference type="ARBA" id="ARBA00023242"/>
    </source>
</evidence>
<comment type="similarity">
    <text evidence="2">Belongs to the MOS2 family.</text>
</comment>
<reference evidence="7 8" key="1">
    <citation type="submission" date="2020-08" db="EMBL/GenBank/DDBJ databases">
        <authorList>
            <person name="Hejnol A."/>
        </authorList>
    </citation>
    <scope>NUCLEOTIDE SEQUENCE [LARGE SCALE GENOMIC DNA]</scope>
</reference>
<dbReference type="PANTHER" id="PTHR15818">
    <property type="entry name" value="G PATCH AND KOW-CONTAINING"/>
    <property type="match status" value="1"/>
</dbReference>
<feature type="compositionally biased region" description="Polar residues" evidence="5">
    <location>
        <begin position="1"/>
        <end position="23"/>
    </location>
</feature>
<dbReference type="InterPro" id="IPR026822">
    <property type="entry name" value="Spp2/MOS2_G-patch"/>
</dbReference>
<dbReference type="AlphaFoldDB" id="A0A7I8VJF6"/>
<dbReference type="SMART" id="SM00739">
    <property type="entry name" value="KOW"/>
    <property type="match status" value="2"/>
</dbReference>
<dbReference type="OrthoDB" id="5577072at2759"/>
<organism evidence="7 8">
    <name type="scientific">Dimorphilus gyrociliatus</name>
    <dbReference type="NCBI Taxonomy" id="2664684"/>
    <lineage>
        <taxon>Eukaryota</taxon>
        <taxon>Metazoa</taxon>
        <taxon>Spiralia</taxon>
        <taxon>Lophotrochozoa</taxon>
        <taxon>Annelida</taxon>
        <taxon>Polychaeta</taxon>
        <taxon>Polychaeta incertae sedis</taxon>
        <taxon>Dinophilidae</taxon>
        <taxon>Dimorphilus</taxon>
    </lineage>
</organism>
<evidence type="ECO:0000256" key="3">
    <source>
        <dbReference type="ARBA" id="ARBA00022737"/>
    </source>
</evidence>
<dbReference type="CDD" id="cd13153">
    <property type="entry name" value="KOW_GPKOW_B"/>
    <property type="match status" value="1"/>
</dbReference>
<dbReference type="InterPro" id="IPR000467">
    <property type="entry name" value="G_patch_dom"/>
</dbReference>
<comment type="subcellular location">
    <subcellularLocation>
        <location evidence="1">Nucleus</location>
    </subcellularLocation>
</comment>
<dbReference type="GO" id="GO:0003676">
    <property type="term" value="F:nucleic acid binding"/>
    <property type="evidence" value="ECO:0007669"/>
    <property type="project" value="InterPro"/>
</dbReference>
<comment type="caution">
    <text evidence="7">The sequence shown here is derived from an EMBL/GenBank/DDBJ whole genome shotgun (WGS) entry which is preliminary data.</text>
</comment>
<proteinExistence type="inferred from homology"/>
<dbReference type="InterPro" id="IPR041993">
    <property type="entry name" value="GPKOW_KOW1"/>
</dbReference>
<keyword evidence="4" id="KW-0539">Nucleus</keyword>
<dbReference type="GO" id="GO:0005681">
    <property type="term" value="C:spliceosomal complex"/>
    <property type="evidence" value="ECO:0007669"/>
    <property type="project" value="TreeGrafter"/>
</dbReference>
<dbReference type="InterPro" id="IPR041994">
    <property type="entry name" value="GPKOW_KOW2"/>
</dbReference>
<dbReference type="InterPro" id="IPR005824">
    <property type="entry name" value="KOW"/>
</dbReference>
<dbReference type="CDD" id="cd13152">
    <property type="entry name" value="KOW_GPKOW_A"/>
    <property type="match status" value="1"/>
</dbReference>
<dbReference type="Proteomes" id="UP000549394">
    <property type="component" value="Unassembled WGS sequence"/>
</dbReference>
<name>A0A7I8VJF6_9ANNE</name>
<feature type="region of interest" description="Disordered" evidence="5">
    <location>
        <begin position="303"/>
        <end position="358"/>
    </location>
</feature>
<evidence type="ECO:0000256" key="1">
    <source>
        <dbReference type="ARBA" id="ARBA00004123"/>
    </source>
</evidence>
<dbReference type="Gene3D" id="2.30.30.140">
    <property type="match status" value="1"/>
</dbReference>
<evidence type="ECO:0000256" key="2">
    <source>
        <dbReference type="ARBA" id="ARBA00010966"/>
    </source>
</evidence>
<evidence type="ECO:0000313" key="8">
    <source>
        <dbReference type="Proteomes" id="UP000549394"/>
    </source>
</evidence>
<protein>
    <submittedName>
        <fullName evidence="7">DgyrCDS3743</fullName>
    </submittedName>
</protein>
<feature type="region of interest" description="Disordered" evidence="5">
    <location>
        <begin position="1"/>
        <end position="36"/>
    </location>
</feature>